<dbReference type="PANTHER" id="PTHR45977">
    <property type="entry name" value="TARGET OF ERK KINASE MPK-1"/>
    <property type="match status" value="1"/>
</dbReference>
<evidence type="ECO:0000256" key="6">
    <source>
        <dbReference type="ARBA" id="ARBA00022723"/>
    </source>
</evidence>
<keyword evidence="17" id="KW-1185">Reference proteome</keyword>
<comment type="catalytic activity">
    <reaction evidence="1">
        <text>S-ubiquitinyl-[E2 ubiquitin-conjugating enzyme]-L-cysteine + [acceptor protein]-L-lysine = [E2 ubiquitin-conjugating enzyme]-L-cysteine + N(6)-ubiquitinyl-[acceptor protein]-L-lysine.</text>
        <dbReference type="EC" id="2.3.2.27"/>
    </reaction>
</comment>
<evidence type="ECO:0000256" key="10">
    <source>
        <dbReference type="ARBA" id="ARBA00022989"/>
    </source>
</evidence>
<evidence type="ECO:0000256" key="12">
    <source>
        <dbReference type="PROSITE-ProRule" id="PRU00175"/>
    </source>
</evidence>
<name>A0AAW1M1K8_SAPOF</name>
<reference evidence="16" key="1">
    <citation type="submission" date="2024-03" db="EMBL/GenBank/DDBJ databases">
        <title>WGS assembly of Saponaria officinalis var. Norfolk2.</title>
        <authorList>
            <person name="Jenkins J."/>
            <person name="Shu S."/>
            <person name="Grimwood J."/>
            <person name="Barry K."/>
            <person name="Goodstein D."/>
            <person name="Schmutz J."/>
            <person name="Leebens-Mack J."/>
            <person name="Osbourn A."/>
        </authorList>
    </citation>
    <scope>NUCLEOTIDE SEQUENCE [LARGE SCALE GENOMIC DNA]</scope>
    <source>
        <strain evidence="16">JIC</strain>
    </source>
</reference>
<dbReference type="PANTHER" id="PTHR45977:SF28">
    <property type="entry name" value="OS02G0674700 PROTEIN"/>
    <property type="match status" value="1"/>
</dbReference>
<feature type="transmembrane region" description="Helical" evidence="14">
    <location>
        <begin position="100"/>
        <end position="120"/>
    </location>
</feature>
<protein>
    <recommendedName>
        <fullName evidence="3">RING-type E3 ubiquitin transferase</fullName>
        <ecNumber evidence="3">2.3.2.27</ecNumber>
    </recommendedName>
</protein>
<dbReference type="GO" id="GO:0006511">
    <property type="term" value="P:ubiquitin-dependent protein catabolic process"/>
    <property type="evidence" value="ECO:0007669"/>
    <property type="project" value="TreeGrafter"/>
</dbReference>
<organism evidence="16 17">
    <name type="scientific">Saponaria officinalis</name>
    <name type="common">Common soapwort</name>
    <name type="synonym">Lychnis saponaria</name>
    <dbReference type="NCBI Taxonomy" id="3572"/>
    <lineage>
        <taxon>Eukaryota</taxon>
        <taxon>Viridiplantae</taxon>
        <taxon>Streptophyta</taxon>
        <taxon>Embryophyta</taxon>
        <taxon>Tracheophyta</taxon>
        <taxon>Spermatophyta</taxon>
        <taxon>Magnoliopsida</taxon>
        <taxon>eudicotyledons</taxon>
        <taxon>Gunneridae</taxon>
        <taxon>Pentapetalae</taxon>
        <taxon>Caryophyllales</taxon>
        <taxon>Caryophyllaceae</taxon>
        <taxon>Caryophylleae</taxon>
        <taxon>Saponaria</taxon>
    </lineage>
</organism>
<evidence type="ECO:0000256" key="8">
    <source>
        <dbReference type="ARBA" id="ARBA00022786"/>
    </source>
</evidence>
<accession>A0AAW1M1K8</accession>
<dbReference type="InterPro" id="IPR013083">
    <property type="entry name" value="Znf_RING/FYVE/PHD"/>
</dbReference>
<dbReference type="CDD" id="cd16454">
    <property type="entry name" value="RING-H2_PA-TM-RING"/>
    <property type="match status" value="1"/>
</dbReference>
<evidence type="ECO:0000313" key="16">
    <source>
        <dbReference type="EMBL" id="KAK9742915.1"/>
    </source>
</evidence>
<dbReference type="PROSITE" id="PS50089">
    <property type="entry name" value="ZF_RING_2"/>
    <property type="match status" value="1"/>
</dbReference>
<evidence type="ECO:0000256" key="13">
    <source>
        <dbReference type="SAM" id="MobiDB-lite"/>
    </source>
</evidence>
<dbReference type="EC" id="2.3.2.27" evidence="3"/>
<dbReference type="AlphaFoldDB" id="A0AAW1M1K8"/>
<feature type="domain" description="RING-type" evidence="15">
    <location>
        <begin position="322"/>
        <end position="363"/>
    </location>
</feature>
<keyword evidence="7 12" id="KW-0863">Zinc-finger</keyword>
<evidence type="ECO:0000256" key="2">
    <source>
        <dbReference type="ARBA" id="ARBA00004141"/>
    </source>
</evidence>
<dbReference type="SMART" id="SM00184">
    <property type="entry name" value="RING"/>
    <property type="match status" value="1"/>
</dbReference>
<keyword evidence="9" id="KW-0862">Zinc</keyword>
<evidence type="ECO:0000313" key="17">
    <source>
        <dbReference type="Proteomes" id="UP001443914"/>
    </source>
</evidence>
<keyword evidence="4" id="KW-0808">Transferase</keyword>
<dbReference type="EMBL" id="JBDFQZ010000003">
    <property type="protein sequence ID" value="KAK9742915.1"/>
    <property type="molecule type" value="Genomic_DNA"/>
</dbReference>
<keyword evidence="5 14" id="KW-0812">Transmembrane</keyword>
<evidence type="ECO:0000256" key="7">
    <source>
        <dbReference type="ARBA" id="ARBA00022771"/>
    </source>
</evidence>
<dbReference type="GO" id="GO:0016020">
    <property type="term" value="C:membrane"/>
    <property type="evidence" value="ECO:0007669"/>
    <property type="project" value="UniProtKB-SubCell"/>
</dbReference>
<keyword evidence="11 14" id="KW-0472">Membrane</keyword>
<keyword evidence="10 14" id="KW-1133">Transmembrane helix</keyword>
<comment type="caution">
    <text evidence="16">The sequence shown here is derived from an EMBL/GenBank/DDBJ whole genome shotgun (WGS) entry which is preliminary data.</text>
</comment>
<comment type="subcellular location">
    <subcellularLocation>
        <location evidence="2">Membrane</location>
        <topology evidence="2">Multi-pass membrane protein</topology>
    </subcellularLocation>
</comment>
<evidence type="ECO:0000256" key="4">
    <source>
        <dbReference type="ARBA" id="ARBA00022679"/>
    </source>
</evidence>
<dbReference type="GO" id="GO:0061630">
    <property type="term" value="F:ubiquitin protein ligase activity"/>
    <property type="evidence" value="ECO:0007669"/>
    <property type="project" value="UniProtKB-EC"/>
</dbReference>
<proteinExistence type="predicted"/>
<dbReference type="Gene3D" id="3.30.40.10">
    <property type="entry name" value="Zinc/RING finger domain, C3HC4 (zinc finger)"/>
    <property type="match status" value="1"/>
</dbReference>
<dbReference type="GO" id="GO:0000325">
    <property type="term" value="C:plant-type vacuole"/>
    <property type="evidence" value="ECO:0007669"/>
    <property type="project" value="TreeGrafter"/>
</dbReference>
<evidence type="ECO:0000256" key="3">
    <source>
        <dbReference type="ARBA" id="ARBA00012483"/>
    </source>
</evidence>
<feature type="region of interest" description="Disordered" evidence="13">
    <location>
        <begin position="1"/>
        <end position="27"/>
    </location>
</feature>
<feature type="compositionally biased region" description="Basic and acidic residues" evidence="13">
    <location>
        <begin position="18"/>
        <end position="27"/>
    </location>
</feature>
<evidence type="ECO:0000256" key="5">
    <source>
        <dbReference type="ARBA" id="ARBA00022692"/>
    </source>
</evidence>
<dbReference type="GO" id="GO:0008270">
    <property type="term" value="F:zinc ion binding"/>
    <property type="evidence" value="ECO:0007669"/>
    <property type="project" value="UniProtKB-KW"/>
</dbReference>
<evidence type="ECO:0000256" key="1">
    <source>
        <dbReference type="ARBA" id="ARBA00000900"/>
    </source>
</evidence>
<dbReference type="GO" id="GO:0016567">
    <property type="term" value="P:protein ubiquitination"/>
    <property type="evidence" value="ECO:0007669"/>
    <property type="project" value="TreeGrafter"/>
</dbReference>
<dbReference type="SUPFAM" id="SSF57850">
    <property type="entry name" value="RING/U-box"/>
    <property type="match status" value="1"/>
</dbReference>
<feature type="transmembrane region" description="Helical" evidence="14">
    <location>
        <begin position="190"/>
        <end position="211"/>
    </location>
</feature>
<feature type="transmembrane region" description="Helical" evidence="14">
    <location>
        <begin position="217"/>
        <end position="250"/>
    </location>
</feature>
<evidence type="ECO:0000256" key="9">
    <source>
        <dbReference type="ARBA" id="ARBA00022833"/>
    </source>
</evidence>
<evidence type="ECO:0000256" key="14">
    <source>
        <dbReference type="SAM" id="Phobius"/>
    </source>
</evidence>
<evidence type="ECO:0000256" key="11">
    <source>
        <dbReference type="ARBA" id="ARBA00023136"/>
    </source>
</evidence>
<keyword evidence="6" id="KW-0479">Metal-binding</keyword>
<keyword evidence="8" id="KW-0833">Ubl conjugation pathway</keyword>
<dbReference type="Pfam" id="PF13639">
    <property type="entry name" value="zf-RING_2"/>
    <property type="match status" value="1"/>
</dbReference>
<feature type="transmembrane region" description="Helical" evidence="14">
    <location>
        <begin position="63"/>
        <end position="88"/>
    </location>
</feature>
<dbReference type="InterPro" id="IPR001841">
    <property type="entry name" value="Znf_RING"/>
</dbReference>
<dbReference type="Proteomes" id="UP001443914">
    <property type="component" value="Unassembled WGS sequence"/>
</dbReference>
<gene>
    <name evidence="16" type="ORF">RND81_03G205300</name>
</gene>
<sequence length="377" mass="41973">MSSTDGAVTAPFLTGESSRQRSSEERGGAEILWRASSRRMMSDQSLRVRQSAARLIQERRSSWAYSTPIVVVDLIWNAVIVLISIVVIQLSGGETAQVPLRVWIVGYGLLCVFHMICVCIEYRRRRVVVRGTVASIGPNLSSNLSLGSSLSSNLSSSSSLSADFVDYVPQRRQNEDETSAAKYLESASRILSFMWWIIGFYWISSGGQMLADNAPKLYWLTTVFLIFDVIVVVICVVVACILGIAVCCCLPFIIAIMYTVADQEGASNEEIERLKKYRFRSNRAGEIENIRGEIQQSDGGILIECDTETPLEKPLSAADAACSICLDEYDDESEIRELPCFHHFHCACIGKWLRSKPTCPLCKNNILENDDHNSNEV</sequence>
<evidence type="ECO:0000259" key="15">
    <source>
        <dbReference type="PROSITE" id="PS50089"/>
    </source>
</evidence>